<dbReference type="InterPro" id="IPR044861">
    <property type="entry name" value="IPNS-like_FE2OG_OXY"/>
</dbReference>
<gene>
    <name evidence="7" type="ORF">POM88_024944</name>
</gene>
<protein>
    <submittedName>
        <fullName evidence="7">1-aminocyclopropane-1-carboxylate oxidase-like</fullName>
    </submittedName>
</protein>
<evidence type="ECO:0000256" key="4">
    <source>
        <dbReference type="ARBA" id="ARBA00023004"/>
    </source>
</evidence>
<dbReference type="GO" id="GO:0046872">
    <property type="term" value="F:metal ion binding"/>
    <property type="evidence" value="ECO:0007669"/>
    <property type="project" value="UniProtKB-KW"/>
</dbReference>
<proteinExistence type="inferred from homology"/>
<sequence>MSVGAQLPVIDLSCSDRLATANSIHQACMDYGFFYLINHGVENELIQKALEESRNFFSLPLEEKVKSPWKEHRGYTPLYAEKLDTSLRSKGDLKETFYIGPLEDDESHLNQWPSLEILPSWRFTMELYYKKVRAAGKKLTSLIALALNLEEDFFLKDGPLNPFLRLLHYPGEQDLLDEKVLGASAHSDYGMITLLVSDGVPGLQVCREKSVEPQVWEDVHHISGAFVVNIGDMMERWTNCLYRSTLHRVIRTGQERYSMAFFLDPCPDCVVECLRSCCSEASPPRFPPIRSGDYLNERSERSSGHDKRGQREAATQVVKMGKKDLELPVIDLLSSDRLATANSIHQACMDTGFFYLINHGIENELIQKALEESRNFFALPLEEKMKLAWKEHRGYTPLCSERLDTSLRSKGDLKETIYIGPLEDDKSYLNQWPSREILPSWRFTMELYYENVRDAGRRLISLIALALNLEEDFFVKDGPLDPFLRLLHYPGEQGFLDERVLGASAHSDYGMMTLLMTDGIPGLQICREKSKQPHVWENVHHISGAFVVNIGDMMERWTNCLYRSTLHRVVLTGQERYSMAFFLNPFPDSVVECLKSCCTEASPPRFPPIRSGDYLKESPAGITRELSDGKCKEENLSLILIGIFL</sequence>
<dbReference type="Pfam" id="PF14226">
    <property type="entry name" value="DIOX_N"/>
    <property type="match status" value="2"/>
</dbReference>
<dbReference type="Pfam" id="PF03171">
    <property type="entry name" value="2OG-FeII_Oxy"/>
    <property type="match status" value="2"/>
</dbReference>
<dbReference type="GO" id="GO:0016705">
    <property type="term" value="F:oxidoreductase activity, acting on paired donors, with incorporation or reduction of molecular oxygen"/>
    <property type="evidence" value="ECO:0007669"/>
    <property type="project" value="UniProtKB-ARBA"/>
</dbReference>
<dbReference type="GO" id="GO:0051213">
    <property type="term" value="F:dioxygenase activity"/>
    <property type="evidence" value="ECO:0007669"/>
    <property type="project" value="UniProtKB-ARBA"/>
</dbReference>
<dbReference type="PANTHER" id="PTHR10209:SF590">
    <property type="entry name" value="2-OXOGLUTARATE (2OG) AND FE(II)-DEPENDENT OXYGENASE SUPERFAMILY PROTEIN"/>
    <property type="match status" value="1"/>
</dbReference>
<dbReference type="InterPro" id="IPR027443">
    <property type="entry name" value="IPNS-like_sf"/>
</dbReference>
<dbReference type="Gene3D" id="2.60.120.330">
    <property type="entry name" value="B-lactam Antibiotic, Isopenicillin N Synthase, Chain"/>
    <property type="match status" value="2"/>
</dbReference>
<dbReference type="PANTHER" id="PTHR10209">
    <property type="entry name" value="OXIDOREDUCTASE, 2OG-FE II OXYGENASE FAMILY PROTEIN"/>
    <property type="match status" value="1"/>
</dbReference>
<dbReference type="PROSITE" id="PS51471">
    <property type="entry name" value="FE2OG_OXY"/>
    <property type="match status" value="2"/>
</dbReference>
<organism evidence="7 8">
    <name type="scientific">Heracleum sosnowskyi</name>
    <dbReference type="NCBI Taxonomy" id="360622"/>
    <lineage>
        <taxon>Eukaryota</taxon>
        <taxon>Viridiplantae</taxon>
        <taxon>Streptophyta</taxon>
        <taxon>Embryophyta</taxon>
        <taxon>Tracheophyta</taxon>
        <taxon>Spermatophyta</taxon>
        <taxon>Magnoliopsida</taxon>
        <taxon>eudicotyledons</taxon>
        <taxon>Gunneridae</taxon>
        <taxon>Pentapetalae</taxon>
        <taxon>asterids</taxon>
        <taxon>campanulids</taxon>
        <taxon>Apiales</taxon>
        <taxon>Apiaceae</taxon>
        <taxon>Apioideae</taxon>
        <taxon>apioid superclade</taxon>
        <taxon>Tordylieae</taxon>
        <taxon>Tordyliinae</taxon>
        <taxon>Heracleum</taxon>
    </lineage>
</organism>
<dbReference type="InterPro" id="IPR026992">
    <property type="entry name" value="DIOX_N"/>
</dbReference>
<dbReference type="FunFam" id="2.60.120.330:FF:000006">
    <property type="entry name" value="2-oxoglutarate-Fe(II) type oxidoreductase hxnY"/>
    <property type="match status" value="2"/>
</dbReference>
<feature type="compositionally biased region" description="Basic and acidic residues" evidence="5">
    <location>
        <begin position="295"/>
        <end position="311"/>
    </location>
</feature>
<evidence type="ECO:0000313" key="7">
    <source>
        <dbReference type="EMBL" id="KAK1378200.1"/>
    </source>
</evidence>
<reference evidence="7" key="2">
    <citation type="submission" date="2023-05" db="EMBL/GenBank/DDBJ databases">
        <authorList>
            <person name="Schelkunov M.I."/>
        </authorList>
    </citation>
    <scope>NUCLEOTIDE SEQUENCE</scope>
    <source>
        <strain evidence="7">Hsosn_3</strain>
        <tissue evidence="7">Leaf</tissue>
    </source>
</reference>
<dbReference type="PRINTS" id="PR00682">
    <property type="entry name" value="IPNSYNTHASE"/>
</dbReference>
<dbReference type="Proteomes" id="UP001237642">
    <property type="component" value="Unassembled WGS sequence"/>
</dbReference>
<name>A0AAD8I414_9APIA</name>
<comment type="caution">
    <text evidence="7">The sequence shown here is derived from an EMBL/GenBank/DDBJ whole genome shotgun (WGS) entry which is preliminary data.</text>
</comment>
<reference evidence="7" key="1">
    <citation type="submission" date="2023-02" db="EMBL/GenBank/DDBJ databases">
        <title>Genome of toxic invasive species Heracleum sosnowskyi carries increased number of genes despite the absence of recent whole-genome duplications.</title>
        <authorList>
            <person name="Schelkunov M."/>
            <person name="Shtratnikova V."/>
            <person name="Makarenko M."/>
            <person name="Klepikova A."/>
            <person name="Omelchenko D."/>
            <person name="Novikova G."/>
            <person name="Obukhova E."/>
            <person name="Bogdanov V."/>
            <person name="Penin A."/>
            <person name="Logacheva M."/>
        </authorList>
    </citation>
    <scope>NUCLEOTIDE SEQUENCE</scope>
    <source>
        <strain evidence="7">Hsosn_3</strain>
        <tissue evidence="7">Leaf</tissue>
    </source>
</reference>
<feature type="domain" description="Fe2OG dioxygenase" evidence="6">
    <location>
        <begin position="479"/>
        <end position="585"/>
    </location>
</feature>
<dbReference type="EMBL" id="JAUIZM010000006">
    <property type="protein sequence ID" value="KAK1378200.1"/>
    <property type="molecule type" value="Genomic_DNA"/>
</dbReference>
<keyword evidence="3" id="KW-0560">Oxidoreductase</keyword>
<feature type="domain" description="Fe2OG dioxygenase" evidence="6">
    <location>
        <begin position="159"/>
        <end position="265"/>
    </location>
</feature>
<evidence type="ECO:0000256" key="3">
    <source>
        <dbReference type="ARBA" id="ARBA00023002"/>
    </source>
</evidence>
<evidence type="ECO:0000256" key="1">
    <source>
        <dbReference type="ARBA" id="ARBA00008056"/>
    </source>
</evidence>
<accession>A0AAD8I414</accession>
<dbReference type="InterPro" id="IPR005123">
    <property type="entry name" value="Oxoglu/Fe-dep_dioxygenase_dom"/>
</dbReference>
<dbReference type="AlphaFoldDB" id="A0AAD8I414"/>
<feature type="region of interest" description="Disordered" evidence="5">
    <location>
        <begin position="289"/>
        <end position="313"/>
    </location>
</feature>
<keyword evidence="8" id="KW-1185">Reference proteome</keyword>
<comment type="similarity">
    <text evidence="1">Belongs to the iron/ascorbate-dependent oxidoreductase family.</text>
</comment>
<dbReference type="SUPFAM" id="SSF51197">
    <property type="entry name" value="Clavaminate synthase-like"/>
    <property type="match status" value="2"/>
</dbReference>
<evidence type="ECO:0000256" key="5">
    <source>
        <dbReference type="SAM" id="MobiDB-lite"/>
    </source>
</evidence>
<keyword evidence="4" id="KW-0408">Iron</keyword>
<evidence type="ECO:0000313" key="8">
    <source>
        <dbReference type="Proteomes" id="UP001237642"/>
    </source>
</evidence>
<keyword evidence="2" id="KW-0479">Metal-binding</keyword>
<evidence type="ECO:0000256" key="2">
    <source>
        <dbReference type="ARBA" id="ARBA00022723"/>
    </source>
</evidence>
<evidence type="ECO:0000259" key="6">
    <source>
        <dbReference type="PROSITE" id="PS51471"/>
    </source>
</evidence>